<dbReference type="InterPro" id="IPR035965">
    <property type="entry name" value="PAS-like_dom_sf"/>
</dbReference>
<dbReference type="Gene3D" id="2.130.10.10">
    <property type="entry name" value="YVTN repeat-like/Quinoprotein amine dehydrogenase"/>
    <property type="match status" value="3"/>
</dbReference>
<dbReference type="PROSITE" id="PS50112">
    <property type="entry name" value="PAS"/>
    <property type="match status" value="1"/>
</dbReference>
<dbReference type="PROSITE" id="PS50113">
    <property type="entry name" value="PAC"/>
    <property type="match status" value="1"/>
</dbReference>
<dbReference type="Gene3D" id="3.30.450.20">
    <property type="entry name" value="PAS domain"/>
    <property type="match status" value="1"/>
</dbReference>
<keyword evidence="2" id="KW-0472">Membrane</keyword>
<evidence type="ECO:0000313" key="6">
    <source>
        <dbReference type="Proteomes" id="UP000236454"/>
    </source>
</evidence>
<feature type="transmembrane region" description="Helical" evidence="2">
    <location>
        <begin position="808"/>
        <end position="830"/>
    </location>
</feature>
<dbReference type="InterPro" id="IPR015943">
    <property type="entry name" value="WD40/YVTN_repeat-like_dom_sf"/>
</dbReference>
<dbReference type="SUPFAM" id="SSF63829">
    <property type="entry name" value="Calcium-dependent phosphotriesterase"/>
    <property type="match status" value="1"/>
</dbReference>
<dbReference type="OrthoDB" id="9811889at2"/>
<organism evidence="5 6">
    <name type="scientific">Lishizhenia tianjinensis</name>
    <dbReference type="NCBI Taxonomy" id="477690"/>
    <lineage>
        <taxon>Bacteria</taxon>
        <taxon>Pseudomonadati</taxon>
        <taxon>Bacteroidota</taxon>
        <taxon>Flavobacteriia</taxon>
        <taxon>Flavobacteriales</taxon>
        <taxon>Crocinitomicaceae</taxon>
        <taxon>Lishizhenia</taxon>
    </lineage>
</organism>
<feature type="domain" description="PAS" evidence="3">
    <location>
        <begin position="1053"/>
        <end position="1123"/>
    </location>
</feature>
<dbReference type="NCBIfam" id="TIGR00229">
    <property type="entry name" value="sensory_box"/>
    <property type="match status" value="1"/>
</dbReference>
<feature type="transmembrane region" description="Helical" evidence="2">
    <location>
        <begin position="741"/>
        <end position="759"/>
    </location>
</feature>
<dbReference type="InterPro" id="IPR036457">
    <property type="entry name" value="PPM-type-like_dom_sf"/>
</dbReference>
<dbReference type="InterPro" id="IPR052016">
    <property type="entry name" value="Bact_Sigma-Reg"/>
</dbReference>
<dbReference type="InterPro" id="IPR000014">
    <property type="entry name" value="PAS"/>
</dbReference>
<feature type="transmembrane region" description="Helical" evidence="2">
    <location>
        <begin position="910"/>
        <end position="932"/>
    </location>
</feature>
<keyword evidence="1" id="KW-0378">Hydrolase</keyword>
<feature type="transmembrane region" description="Helical" evidence="2">
    <location>
        <begin position="860"/>
        <end position="879"/>
    </location>
</feature>
<dbReference type="Proteomes" id="UP000236454">
    <property type="component" value="Unassembled WGS sequence"/>
</dbReference>
<dbReference type="InterPro" id="IPR000700">
    <property type="entry name" value="PAS-assoc_C"/>
</dbReference>
<feature type="domain" description="PAC" evidence="4">
    <location>
        <begin position="1127"/>
        <end position="1181"/>
    </location>
</feature>
<dbReference type="STRING" id="477690.SAMN05216474_2916"/>
<evidence type="ECO:0000313" key="5">
    <source>
        <dbReference type="EMBL" id="SFT88455.1"/>
    </source>
</evidence>
<dbReference type="EMBL" id="FPAS01000006">
    <property type="protein sequence ID" value="SFT88455.1"/>
    <property type="molecule type" value="Genomic_DNA"/>
</dbReference>
<name>A0A1I7BMT0_9FLAO</name>
<evidence type="ECO:0000259" key="4">
    <source>
        <dbReference type="PROSITE" id="PS50113"/>
    </source>
</evidence>
<sequence>MVKYYFLSFLLASIWSCIGYGQTFKVQNFDHKTEIGTNIINTLAEDENGYIWIGTEGLGIARYNGTSFQYYNNVLVKDGLHVKSISFDTDKNIYIGSYNTGFFHSHIDSLANVRLHPDSKSPSVYYVEKKEDRTIIAGLDILTLYSGGQIINQITFEKGDAPKIYNTLKLPSFTILLTNRGNFVVDAYEITPLDQWLGTEKELANNCIHAFHENNKITLLTKDGKRSVNVFLNDEQAKFFYIDTLKQTTPFLPNEFITYSDRSQQYSYFITNLGRVFKSDGHVSALLKSNFKESIRVPTGIIVDRNENLWVSSRIQGLFKFSKCAFTPVNFNKDLKEPDIIFYHEFNDSVIVFTRDNDQSTLIGFQNQESPFTSYPFRVYSHSQQNSTHFFGTTHGVYKYENAKLVNAIPALKNKMCFISKKNEEEFFIYEKEKGLYTFHLKKGLNYLKNQPEENIDFLYTGSKVPGENSYFFGGIGCTQLLKNEKWYNLTPSFKNKGAANTYVHSIPDDKRKILWLMSPSSLVGYHPNGELQIIDKLSWIKSTVVYDAILDEAGNLILGTANGIVYLELNEKGFPVYSTLYGNREGYEVYEVNYNTITHVGEGLYRFATLEGVYTLDVKELPLYHTPKAPIVDQIRIANQQIKYGGKGTYITLKDNEEVLIQYNVINPQSSVVYYSYRINDKNNGTWSVWSRENSSLISSALGPGIYQLEIRASFNKKTSSPISNLELVVKRPFFKSQSFIGSLILLLLILNITYLVRRKNHSVDQMILSKDLHLQSKSAGFLMIFGALTILLVFNTAHLIVTDLPYFPILTWIPGGITLILGLGVLMVPNIRKSPQIPTVIGYLLVLGYNLVGCQLTNLHPLYILGVVLTLIVTPIVITKFSQIISVCIIVLTSSFFIVYTVEGELLFSDVFFIVDIFITLFLVIITTYVRNDALEKLIFTSGVINNEDFLVASFKPNQEIVYLNETFKYLLPRNLESYINKNISELSVIETFNQNPFNKVVLEEFRDKHMFNITLELNTGELKHFQFACKVFKNKLRVIIGQDITEKIELEKYYEVIVNNSQDLIYRLDISGHLTFVNKQCEKTLGIKSKDVIGNFYTSVVHPEWREEVLDFYSHQFKKRIKNTYSEIPILTKNGSTIWLGQHMTAIFKEGDEKVITGYLGIGRNITDRRRKDEIINNQNKDIRDSLNYAKRIQMNLIPDADKVAQHFKESFVYFSPKDIVSGDFYWIERLQNKTVLITADCTGHGVPGAFMTLLGINLLNQIILENKIIDAGEILNQLDLRLTQALRRNKSEVLNDGMECTVCIFDDENNELEYAVSGSKFFLVQNKEIKEVNGTSSHIGEGHALSTPYQSTKIPFLENDVIYLFSDGIVDQFGGEKGKKLKKSRFINLIDSVQELPMAAQEKAIKNFMADWMKNEEQTDDICLIAVKREGANRL</sequence>
<dbReference type="PANTHER" id="PTHR43156">
    <property type="entry name" value="STAGE II SPORULATION PROTEIN E-RELATED"/>
    <property type="match status" value="1"/>
</dbReference>
<evidence type="ECO:0000256" key="2">
    <source>
        <dbReference type="SAM" id="Phobius"/>
    </source>
</evidence>
<evidence type="ECO:0000259" key="3">
    <source>
        <dbReference type="PROSITE" id="PS50112"/>
    </source>
</evidence>
<keyword evidence="2" id="KW-1133">Transmembrane helix</keyword>
<dbReference type="Gene3D" id="3.60.40.10">
    <property type="entry name" value="PPM-type phosphatase domain"/>
    <property type="match status" value="1"/>
</dbReference>
<protein>
    <submittedName>
        <fullName evidence="5">PAS domain S-box-containing protein</fullName>
    </submittedName>
</protein>
<keyword evidence="2" id="KW-0812">Transmembrane</keyword>
<dbReference type="SMART" id="SM00091">
    <property type="entry name" value="PAS"/>
    <property type="match status" value="1"/>
</dbReference>
<dbReference type="PANTHER" id="PTHR43156:SF9">
    <property type="entry name" value="HAMP DOMAIN-CONTAINING PROTEIN"/>
    <property type="match status" value="1"/>
</dbReference>
<keyword evidence="6" id="KW-1185">Reference proteome</keyword>
<dbReference type="SUPFAM" id="SSF55785">
    <property type="entry name" value="PYP-like sensor domain (PAS domain)"/>
    <property type="match status" value="1"/>
</dbReference>
<evidence type="ECO:0000256" key="1">
    <source>
        <dbReference type="ARBA" id="ARBA00022801"/>
    </source>
</evidence>
<dbReference type="SMART" id="SM00331">
    <property type="entry name" value="PP2C_SIG"/>
    <property type="match status" value="1"/>
</dbReference>
<dbReference type="InterPro" id="IPR011110">
    <property type="entry name" value="Reg_prop"/>
</dbReference>
<dbReference type="Pfam" id="PF08447">
    <property type="entry name" value="PAS_3"/>
    <property type="match status" value="1"/>
</dbReference>
<gene>
    <name evidence="5" type="ORF">SAMN05216474_2916</name>
</gene>
<dbReference type="InterPro" id="IPR013783">
    <property type="entry name" value="Ig-like_fold"/>
</dbReference>
<proteinExistence type="predicted"/>
<dbReference type="Pfam" id="PF07494">
    <property type="entry name" value="Reg_prop"/>
    <property type="match status" value="1"/>
</dbReference>
<dbReference type="Gene3D" id="2.60.40.10">
    <property type="entry name" value="Immunoglobulins"/>
    <property type="match status" value="1"/>
</dbReference>
<dbReference type="Pfam" id="PF07228">
    <property type="entry name" value="SpoIIE"/>
    <property type="match status" value="1"/>
</dbReference>
<accession>A0A1I7BMT0</accession>
<dbReference type="InterPro" id="IPR001932">
    <property type="entry name" value="PPM-type_phosphatase-like_dom"/>
</dbReference>
<feature type="transmembrane region" description="Helical" evidence="2">
    <location>
        <begin position="886"/>
        <end position="904"/>
    </location>
</feature>
<reference evidence="5 6" key="1">
    <citation type="submission" date="2016-10" db="EMBL/GenBank/DDBJ databases">
        <authorList>
            <person name="de Groot N.N."/>
        </authorList>
    </citation>
    <scope>NUCLEOTIDE SEQUENCE [LARGE SCALE GENOMIC DNA]</scope>
    <source>
        <strain evidence="5 6">CGMCC 1.7005</strain>
    </source>
</reference>
<dbReference type="CDD" id="cd00130">
    <property type="entry name" value="PAS"/>
    <property type="match status" value="1"/>
</dbReference>
<dbReference type="InterPro" id="IPR013655">
    <property type="entry name" value="PAS_fold_3"/>
</dbReference>
<dbReference type="GO" id="GO:0016791">
    <property type="term" value="F:phosphatase activity"/>
    <property type="evidence" value="ECO:0007669"/>
    <property type="project" value="TreeGrafter"/>
</dbReference>
<dbReference type="RefSeq" id="WP_090252382.1">
    <property type="nucleotide sequence ID" value="NZ_FPAS01000006.1"/>
</dbReference>
<feature type="transmembrane region" description="Helical" evidence="2">
    <location>
        <begin position="780"/>
        <end position="802"/>
    </location>
</feature>